<accession>A0AA36HPI4</accession>
<dbReference type="AlphaFoldDB" id="A0AA36HPI4"/>
<proteinExistence type="predicted"/>
<gene>
    <name evidence="1" type="ORF">EVOR1521_LOCUS2896</name>
</gene>
<comment type="caution">
    <text evidence="1">The sequence shown here is derived from an EMBL/GenBank/DDBJ whole genome shotgun (WGS) entry which is preliminary data.</text>
</comment>
<evidence type="ECO:0000313" key="2">
    <source>
        <dbReference type="Proteomes" id="UP001178507"/>
    </source>
</evidence>
<sequence length="134" mass="15417">MRWPELGLEERLQAVWEHVLTQQQEQTRREEEVARLSKLLTQQRLDKDLKPNCWSCDQLLLDLDALLRALQRICLALRGEAKEPLRSERLVAKIASTLTATVNEIEESGGQATPEIKELAAYLAWVSLHSGRRF</sequence>
<organism evidence="1 2">
    <name type="scientific">Effrenium voratum</name>
    <dbReference type="NCBI Taxonomy" id="2562239"/>
    <lineage>
        <taxon>Eukaryota</taxon>
        <taxon>Sar</taxon>
        <taxon>Alveolata</taxon>
        <taxon>Dinophyceae</taxon>
        <taxon>Suessiales</taxon>
        <taxon>Symbiodiniaceae</taxon>
        <taxon>Effrenium</taxon>
    </lineage>
</organism>
<keyword evidence="2" id="KW-1185">Reference proteome</keyword>
<dbReference type="Proteomes" id="UP001178507">
    <property type="component" value="Unassembled WGS sequence"/>
</dbReference>
<protein>
    <submittedName>
        <fullName evidence="1">Uncharacterized protein</fullName>
    </submittedName>
</protein>
<name>A0AA36HPI4_9DINO</name>
<evidence type="ECO:0000313" key="1">
    <source>
        <dbReference type="EMBL" id="CAJ1372923.1"/>
    </source>
</evidence>
<dbReference type="EMBL" id="CAUJNA010000164">
    <property type="protein sequence ID" value="CAJ1372923.1"/>
    <property type="molecule type" value="Genomic_DNA"/>
</dbReference>
<reference evidence="1" key="1">
    <citation type="submission" date="2023-08" db="EMBL/GenBank/DDBJ databases">
        <authorList>
            <person name="Chen Y."/>
            <person name="Shah S."/>
            <person name="Dougan E. K."/>
            <person name="Thang M."/>
            <person name="Chan C."/>
        </authorList>
    </citation>
    <scope>NUCLEOTIDE SEQUENCE</scope>
</reference>